<dbReference type="InterPro" id="IPR000086">
    <property type="entry name" value="NUDIX_hydrolase_dom"/>
</dbReference>
<dbReference type="STRING" id="1527.SAMN04489757_11481"/>
<dbReference type="PROSITE" id="PS51462">
    <property type="entry name" value="NUDIX"/>
    <property type="match status" value="1"/>
</dbReference>
<organism evidence="8 9">
    <name type="scientific">Anaerocolumna aminovalerica</name>
    <dbReference type="NCBI Taxonomy" id="1527"/>
    <lineage>
        <taxon>Bacteria</taxon>
        <taxon>Bacillati</taxon>
        <taxon>Bacillota</taxon>
        <taxon>Clostridia</taxon>
        <taxon>Lachnospirales</taxon>
        <taxon>Lachnospiraceae</taxon>
        <taxon>Anaerocolumna</taxon>
    </lineage>
</organism>
<evidence type="ECO:0000256" key="1">
    <source>
        <dbReference type="ARBA" id="ARBA00001936"/>
    </source>
</evidence>
<accession>A0A1I5FJP0</accession>
<dbReference type="CDD" id="cd03426">
    <property type="entry name" value="NUDIX_CoAse_Nudt7"/>
    <property type="match status" value="1"/>
</dbReference>
<dbReference type="PANTHER" id="PTHR12992:SF11">
    <property type="entry name" value="MITOCHONDRIAL COENZYME A DIPHOSPHATASE NUDT8"/>
    <property type="match status" value="1"/>
</dbReference>
<keyword evidence="5" id="KW-0460">Magnesium</keyword>
<evidence type="ECO:0000256" key="4">
    <source>
        <dbReference type="ARBA" id="ARBA00022801"/>
    </source>
</evidence>
<dbReference type="Gene3D" id="3.90.79.10">
    <property type="entry name" value="Nucleoside Triphosphate Pyrophosphohydrolase"/>
    <property type="match status" value="1"/>
</dbReference>
<dbReference type="OrthoDB" id="9802805at2"/>
<gene>
    <name evidence="8" type="ORF">SAMN04489757_11481</name>
</gene>
<evidence type="ECO:0000313" key="9">
    <source>
        <dbReference type="Proteomes" id="UP000198806"/>
    </source>
</evidence>
<sequence length="204" mass="24110">MKNKNIFSIRQPEFISEEQFRKYAVLAPLIETPEGIFMLFEKRSDKLRHQPGEICFPGGKLEPDESLQECAVRETMEELLIQKQQIEIIGPGDIFVSPFNLIVYPFLGVIKEYNNTFSTDEVEEIIKIPLNFFRNQQPAHFESRLINKLSDDFPYEWIPKGEKYPWAQGNYDILFYRYEKHVIWGMTARMVESIVKLIDQYDLC</sequence>
<dbReference type="SUPFAM" id="SSF55811">
    <property type="entry name" value="Nudix"/>
    <property type="match status" value="1"/>
</dbReference>
<keyword evidence="9" id="KW-1185">Reference proteome</keyword>
<evidence type="ECO:0000313" key="8">
    <source>
        <dbReference type="EMBL" id="SFO23955.1"/>
    </source>
</evidence>
<evidence type="ECO:0000259" key="7">
    <source>
        <dbReference type="PROSITE" id="PS51462"/>
    </source>
</evidence>
<reference evidence="8 9" key="1">
    <citation type="submission" date="2016-10" db="EMBL/GenBank/DDBJ databases">
        <authorList>
            <person name="de Groot N.N."/>
        </authorList>
    </citation>
    <scope>NUCLEOTIDE SEQUENCE [LARGE SCALE GENOMIC DNA]</scope>
    <source>
        <strain evidence="8 9">DSM 1283</strain>
    </source>
</reference>
<evidence type="ECO:0000256" key="5">
    <source>
        <dbReference type="ARBA" id="ARBA00022842"/>
    </source>
</evidence>
<keyword evidence="4" id="KW-0378">Hydrolase</keyword>
<dbReference type="Proteomes" id="UP000198806">
    <property type="component" value="Unassembled WGS sequence"/>
</dbReference>
<dbReference type="GO" id="GO:0010945">
    <property type="term" value="F:coenzyme A diphosphatase activity"/>
    <property type="evidence" value="ECO:0007669"/>
    <property type="project" value="InterPro"/>
</dbReference>
<evidence type="ECO:0000256" key="6">
    <source>
        <dbReference type="ARBA" id="ARBA00023211"/>
    </source>
</evidence>
<keyword evidence="3" id="KW-0479">Metal-binding</keyword>
<dbReference type="RefSeq" id="WP_091686519.1">
    <property type="nucleotide sequence ID" value="NZ_BAABFM010000048.1"/>
</dbReference>
<dbReference type="EMBL" id="FOWD01000014">
    <property type="protein sequence ID" value="SFO23955.1"/>
    <property type="molecule type" value="Genomic_DNA"/>
</dbReference>
<feature type="domain" description="Nudix hydrolase" evidence="7">
    <location>
        <begin position="20"/>
        <end position="151"/>
    </location>
</feature>
<keyword evidence="6" id="KW-0464">Manganese</keyword>
<dbReference type="PANTHER" id="PTHR12992">
    <property type="entry name" value="NUDIX HYDROLASE"/>
    <property type="match status" value="1"/>
</dbReference>
<dbReference type="AlphaFoldDB" id="A0A1I5FJP0"/>
<dbReference type="InterPro" id="IPR045121">
    <property type="entry name" value="CoAse"/>
</dbReference>
<dbReference type="GO" id="GO:0046872">
    <property type="term" value="F:metal ion binding"/>
    <property type="evidence" value="ECO:0007669"/>
    <property type="project" value="UniProtKB-KW"/>
</dbReference>
<comment type="cofactor">
    <cofactor evidence="2">
        <name>Mg(2+)</name>
        <dbReference type="ChEBI" id="CHEBI:18420"/>
    </cofactor>
</comment>
<dbReference type="Pfam" id="PF00293">
    <property type="entry name" value="NUDIX"/>
    <property type="match status" value="1"/>
</dbReference>
<evidence type="ECO:0000256" key="2">
    <source>
        <dbReference type="ARBA" id="ARBA00001946"/>
    </source>
</evidence>
<name>A0A1I5FJP0_9FIRM</name>
<dbReference type="InterPro" id="IPR015797">
    <property type="entry name" value="NUDIX_hydrolase-like_dom_sf"/>
</dbReference>
<evidence type="ECO:0000256" key="3">
    <source>
        <dbReference type="ARBA" id="ARBA00022723"/>
    </source>
</evidence>
<proteinExistence type="predicted"/>
<protein>
    <submittedName>
        <fullName evidence="8">NUDIX domain-containing protein</fullName>
    </submittedName>
</protein>
<comment type="cofactor">
    <cofactor evidence="1">
        <name>Mn(2+)</name>
        <dbReference type="ChEBI" id="CHEBI:29035"/>
    </cofactor>
</comment>